<sequence length="119" mass="13201">MNQEEQTPLSKSVGKAIANRRVLANLTQEQVAEKLGIGQEAISRMERGVASPTVTRLAELADIYKCDLSQLLTEASDREDDQAKIISAIIGRLPSNDRLLLIEWLKVFADRLLSVSRPN</sequence>
<dbReference type="Gene3D" id="1.10.260.40">
    <property type="entry name" value="lambda repressor-like DNA-binding domains"/>
    <property type="match status" value="1"/>
</dbReference>
<reference evidence="3 4" key="1">
    <citation type="journal article" date="2015" name="Genome Announc.">
        <title>Complete genome sequences for 59 burkholderia isolates, both pathogenic and near neighbor.</title>
        <authorList>
            <person name="Johnson S.L."/>
            <person name="Bishop-Lilly K.A."/>
            <person name="Ladner J.T."/>
            <person name="Daligault H.E."/>
            <person name="Davenport K.W."/>
            <person name="Jaissle J."/>
            <person name="Frey K.G."/>
            <person name="Koroleva G.I."/>
            <person name="Bruce D.C."/>
            <person name="Coyne S.R."/>
            <person name="Broomall S.M."/>
            <person name="Li P.E."/>
            <person name="Teshima H."/>
            <person name="Gibbons H.S."/>
            <person name="Palacios G.F."/>
            <person name="Rosenzweig C.N."/>
            <person name="Redden C.L."/>
            <person name="Xu Y."/>
            <person name="Minogue T.D."/>
            <person name="Chain P.S."/>
        </authorList>
    </citation>
    <scope>NUCLEOTIDE SEQUENCE [LARGE SCALE GENOMIC DNA]</scope>
    <source>
        <strain evidence="3 4">ATCC BAA-463</strain>
    </source>
</reference>
<keyword evidence="1" id="KW-0238">DNA-binding</keyword>
<evidence type="ECO:0000256" key="1">
    <source>
        <dbReference type="ARBA" id="ARBA00023125"/>
    </source>
</evidence>
<protein>
    <submittedName>
        <fullName evidence="3">Helix-turn-helix family protein</fullName>
    </submittedName>
</protein>
<gene>
    <name evidence="3" type="ORF">OI25_3408</name>
</gene>
<dbReference type="InterPro" id="IPR010982">
    <property type="entry name" value="Lambda_DNA-bd_dom_sf"/>
</dbReference>
<evidence type="ECO:0000313" key="3">
    <source>
        <dbReference type="EMBL" id="AJZ58540.1"/>
    </source>
</evidence>
<feature type="domain" description="HTH cro/C1-type" evidence="2">
    <location>
        <begin position="17"/>
        <end position="71"/>
    </location>
</feature>
<dbReference type="GO" id="GO:0003677">
    <property type="term" value="F:DNA binding"/>
    <property type="evidence" value="ECO:0007669"/>
    <property type="project" value="UniProtKB-KW"/>
</dbReference>
<organism evidence="3 4">
    <name type="scientific">Paraburkholderia fungorum</name>
    <dbReference type="NCBI Taxonomy" id="134537"/>
    <lineage>
        <taxon>Bacteria</taxon>
        <taxon>Pseudomonadati</taxon>
        <taxon>Pseudomonadota</taxon>
        <taxon>Betaproteobacteria</taxon>
        <taxon>Burkholderiales</taxon>
        <taxon>Burkholderiaceae</taxon>
        <taxon>Paraburkholderia</taxon>
    </lineage>
</organism>
<dbReference type="Proteomes" id="UP000032614">
    <property type="component" value="Chromosome 1"/>
</dbReference>
<dbReference type="PROSITE" id="PS50943">
    <property type="entry name" value="HTH_CROC1"/>
    <property type="match status" value="1"/>
</dbReference>
<dbReference type="InterPro" id="IPR001387">
    <property type="entry name" value="Cro/C1-type_HTH"/>
</dbReference>
<dbReference type="GO" id="GO:0003700">
    <property type="term" value="F:DNA-binding transcription factor activity"/>
    <property type="evidence" value="ECO:0007669"/>
    <property type="project" value="TreeGrafter"/>
</dbReference>
<dbReference type="CDD" id="cd00093">
    <property type="entry name" value="HTH_XRE"/>
    <property type="match status" value="1"/>
</dbReference>
<evidence type="ECO:0000313" key="4">
    <source>
        <dbReference type="Proteomes" id="UP000032614"/>
    </source>
</evidence>
<dbReference type="Pfam" id="PF01381">
    <property type="entry name" value="HTH_3"/>
    <property type="match status" value="1"/>
</dbReference>
<dbReference type="PANTHER" id="PTHR46797">
    <property type="entry name" value="HTH-TYPE TRANSCRIPTIONAL REGULATOR"/>
    <property type="match status" value="1"/>
</dbReference>
<dbReference type="GO" id="GO:0005829">
    <property type="term" value="C:cytosol"/>
    <property type="evidence" value="ECO:0007669"/>
    <property type="project" value="TreeGrafter"/>
</dbReference>
<dbReference type="KEGG" id="bfn:OI25_3408"/>
<dbReference type="RefSeq" id="WP_046569131.1">
    <property type="nucleotide sequence ID" value="NZ_CP010026.1"/>
</dbReference>
<dbReference type="SUPFAM" id="SSF47413">
    <property type="entry name" value="lambda repressor-like DNA-binding domains"/>
    <property type="match status" value="1"/>
</dbReference>
<name>A0AAU8TDX2_9BURK</name>
<dbReference type="EMBL" id="CP010026">
    <property type="protein sequence ID" value="AJZ58540.1"/>
    <property type="molecule type" value="Genomic_DNA"/>
</dbReference>
<dbReference type="AlphaFoldDB" id="A0AAU8TDX2"/>
<dbReference type="PANTHER" id="PTHR46797:SF1">
    <property type="entry name" value="METHYLPHOSPHONATE SYNTHASE"/>
    <property type="match status" value="1"/>
</dbReference>
<proteinExistence type="predicted"/>
<dbReference type="SMART" id="SM00530">
    <property type="entry name" value="HTH_XRE"/>
    <property type="match status" value="1"/>
</dbReference>
<dbReference type="GeneID" id="66517323"/>
<evidence type="ECO:0000259" key="2">
    <source>
        <dbReference type="PROSITE" id="PS50943"/>
    </source>
</evidence>
<dbReference type="InterPro" id="IPR050807">
    <property type="entry name" value="TransReg_Diox_bact_type"/>
</dbReference>
<accession>A0AAU8TDX2</accession>